<evidence type="ECO:0008006" key="3">
    <source>
        <dbReference type="Google" id="ProtNLM"/>
    </source>
</evidence>
<sequence length="326" mass="34608">MRRLLLWLTVLALLLGGLWLGGESLLARELRRYAAQDPAIQVGALHEMRRPGRIGVSAAGVELMLPTGRLALPETELWLSPLHPTTLRLDLPASAAFDTGCGPRMLGLTDTHAGLRLRPLAGAEVGAFDTRSGPLTLDGAPLAQGFDARADLAEPGIYDVTLTLRELAPEALADPLPLPGKLNLAARGRLWLDRTPSPLTLTPETMPLPVGLRLDGAELTLGRLSARIRGEIRADAQGRAEGVLAVYTPDARPFLDAAAEAGLIPRKIVVLAGTMLRNISELPMPAAGMDFPAPAAGELRLPLRMAEGKISLGPLTLGPAPTFPRR</sequence>
<dbReference type="EMBL" id="FOPU01000008">
    <property type="protein sequence ID" value="SFH35575.1"/>
    <property type="molecule type" value="Genomic_DNA"/>
</dbReference>
<accession>A0A1I2ZD99</accession>
<evidence type="ECO:0000313" key="1">
    <source>
        <dbReference type="EMBL" id="SFH35575.1"/>
    </source>
</evidence>
<evidence type="ECO:0000313" key="2">
    <source>
        <dbReference type="Proteomes" id="UP000183635"/>
    </source>
</evidence>
<protein>
    <recommendedName>
        <fullName evidence="3">DUF2125 domain-containing protein</fullName>
    </recommendedName>
</protein>
<gene>
    <name evidence="1" type="ORF">SAMN04488021_10837</name>
</gene>
<dbReference type="AlphaFoldDB" id="A0A1I2ZD99"/>
<dbReference type="STRING" id="34004.SAMN04488021_10837"/>
<keyword evidence="2" id="KW-1185">Reference proteome</keyword>
<proteinExistence type="predicted"/>
<organism evidence="1 2">
    <name type="scientific">Paracoccus aminovorans</name>
    <dbReference type="NCBI Taxonomy" id="34004"/>
    <lineage>
        <taxon>Bacteria</taxon>
        <taxon>Pseudomonadati</taxon>
        <taxon>Pseudomonadota</taxon>
        <taxon>Alphaproteobacteria</taxon>
        <taxon>Rhodobacterales</taxon>
        <taxon>Paracoccaceae</taxon>
        <taxon>Paracoccus</taxon>
    </lineage>
</organism>
<reference evidence="1 2" key="1">
    <citation type="submission" date="2016-10" db="EMBL/GenBank/DDBJ databases">
        <authorList>
            <person name="de Groot N.N."/>
        </authorList>
    </citation>
    <scope>NUCLEOTIDE SEQUENCE [LARGE SCALE GENOMIC DNA]</scope>
    <source>
        <strain evidence="1 2">DSM 8537</strain>
    </source>
</reference>
<dbReference type="RefSeq" id="WP_231964607.1">
    <property type="nucleotide sequence ID" value="NZ_CBCRYP010000003.1"/>
</dbReference>
<dbReference type="Pfam" id="PF09898">
    <property type="entry name" value="DUF2125"/>
    <property type="match status" value="1"/>
</dbReference>
<name>A0A1I2ZD99_9RHOB</name>
<dbReference type="InterPro" id="IPR018666">
    <property type="entry name" value="DUF2125"/>
</dbReference>
<dbReference type="Proteomes" id="UP000183635">
    <property type="component" value="Unassembled WGS sequence"/>
</dbReference>